<reference evidence="1" key="1">
    <citation type="submission" date="2020-10" db="EMBL/GenBank/DDBJ databases">
        <title>Genomic Encyclopedia of Type Strains, Phase IV (KMG-IV): sequencing the most valuable type-strain genomes for metagenomic binning, comparative biology and taxonomic classification.</title>
        <authorList>
            <person name="Goeker M."/>
        </authorList>
    </citation>
    <scope>NUCLEOTIDE SEQUENCE</scope>
    <source>
        <strain evidence="1">DSM 13886</strain>
    </source>
</reference>
<comment type="caution">
    <text evidence="1">The sequence shown here is derived from an EMBL/GenBank/DDBJ whole genome shotgun (WGS) entry which is preliminary data.</text>
</comment>
<dbReference type="Proteomes" id="UP000658225">
    <property type="component" value="Unassembled WGS sequence"/>
</dbReference>
<dbReference type="Pfam" id="PF10719">
    <property type="entry name" value="ComFB"/>
    <property type="match status" value="1"/>
</dbReference>
<proteinExistence type="predicted"/>
<evidence type="ECO:0000313" key="2">
    <source>
        <dbReference type="Proteomes" id="UP000658225"/>
    </source>
</evidence>
<accession>A0A927R3E6</accession>
<protein>
    <submittedName>
        <fullName evidence="1">Competence protein ComFB</fullName>
    </submittedName>
</protein>
<dbReference type="AlphaFoldDB" id="A0A927R3E6"/>
<keyword evidence="2" id="KW-1185">Reference proteome</keyword>
<sequence>MVLYNVMEEVIHDVLIKYKDQLHLTCKCERCLDDIMAISLNSLRPRYIVNRNNGPYVRAEYEADCQGATNILLTITKAATQVSKDPRCHSIN</sequence>
<evidence type="ECO:0000313" key="1">
    <source>
        <dbReference type="EMBL" id="MBE1555001.1"/>
    </source>
</evidence>
<dbReference type="InterPro" id="IPR019657">
    <property type="entry name" value="ComFB"/>
</dbReference>
<organism evidence="1 2">
    <name type="scientific">Sporosarcina limicola</name>
    <dbReference type="NCBI Taxonomy" id="34101"/>
    <lineage>
        <taxon>Bacteria</taxon>
        <taxon>Bacillati</taxon>
        <taxon>Bacillota</taxon>
        <taxon>Bacilli</taxon>
        <taxon>Bacillales</taxon>
        <taxon>Caryophanaceae</taxon>
        <taxon>Sporosarcina</taxon>
    </lineage>
</organism>
<dbReference type="EMBL" id="JADBEL010000010">
    <property type="protein sequence ID" value="MBE1555001.1"/>
    <property type="molecule type" value="Genomic_DNA"/>
</dbReference>
<gene>
    <name evidence="1" type="ORF">H4683_002100</name>
</gene>
<name>A0A927R3E6_9BACL</name>